<dbReference type="Gene3D" id="3.40.50.720">
    <property type="entry name" value="NAD(P)-binding Rossmann-like Domain"/>
    <property type="match status" value="1"/>
</dbReference>
<evidence type="ECO:0000313" key="7">
    <source>
        <dbReference type="Proteomes" id="UP000077266"/>
    </source>
</evidence>
<evidence type="ECO:0000259" key="4">
    <source>
        <dbReference type="Pfam" id="PF02558"/>
    </source>
</evidence>
<dbReference type="AlphaFoldDB" id="A0A165DBQ2"/>
<dbReference type="EMBL" id="KV426237">
    <property type="protein sequence ID" value="KZV84178.1"/>
    <property type="molecule type" value="Genomic_DNA"/>
</dbReference>
<protein>
    <submittedName>
        <fullName evidence="6">6-phosphogluconate dehydrogenase C-terminal domain-like protein</fullName>
    </submittedName>
</protein>
<dbReference type="Pfam" id="PF08546">
    <property type="entry name" value="ApbA_C"/>
    <property type="match status" value="1"/>
</dbReference>
<dbReference type="InParanoid" id="A0A165DBQ2"/>
<dbReference type="Gene3D" id="1.10.1040.10">
    <property type="entry name" value="N-(1-d-carboxylethyl)-l-norvaline Dehydrogenase, domain 2"/>
    <property type="match status" value="1"/>
</dbReference>
<dbReference type="OrthoDB" id="73846at2759"/>
<dbReference type="PANTHER" id="PTHR43765">
    <property type="entry name" value="2-DEHYDROPANTOATE 2-REDUCTASE-RELATED"/>
    <property type="match status" value="1"/>
</dbReference>
<reference evidence="6 7" key="1">
    <citation type="journal article" date="2016" name="Mol. Biol. Evol.">
        <title>Comparative Genomics of Early-Diverging Mushroom-Forming Fungi Provides Insights into the Origins of Lignocellulose Decay Capabilities.</title>
        <authorList>
            <person name="Nagy L.G."/>
            <person name="Riley R."/>
            <person name="Tritt A."/>
            <person name="Adam C."/>
            <person name="Daum C."/>
            <person name="Floudas D."/>
            <person name="Sun H."/>
            <person name="Yadav J.S."/>
            <person name="Pangilinan J."/>
            <person name="Larsson K.H."/>
            <person name="Matsuura K."/>
            <person name="Barry K."/>
            <person name="Labutti K."/>
            <person name="Kuo R."/>
            <person name="Ohm R.A."/>
            <person name="Bhattacharya S.S."/>
            <person name="Shirouzu T."/>
            <person name="Yoshinaga Y."/>
            <person name="Martin F.M."/>
            <person name="Grigoriev I.V."/>
            <person name="Hibbett D.S."/>
        </authorList>
    </citation>
    <scope>NUCLEOTIDE SEQUENCE [LARGE SCALE GENOMIC DNA]</scope>
    <source>
        <strain evidence="6 7">HHB12029</strain>
    </source>
</reference>
<keyword evidence="7" id="KW-1185">Reference proteome</keyword>
<dbReference type="InterPro" id="IPR013328">
    <property type="entry name" value="6PGD_dom2"/>
</dbReference>
<dbReference type="InterPro" id="IPR013752">
    <property type="entry name" value="KPA_reductase"/>
</dbReference>
<dbReference type="InterPro" id="IPR008927">
    <property type="entry name" value="6-PGluconate_DH-like_C_sf"/>
</dbReference>
<comment type="similarity">
    <text evidence="1">Belongs to the ketopantoate reductase family.</text>
</comment>
<evidence type="ECO:0000259" key="5">
    <source>
        <dbReference type="Pfam" id="PF08546"/>
    </source>
</evidence>
<feature type="domain" description="Ketopantoate reductase C-terminal" evidence="5">
    <location>
        <begin position="211"/>
        <end position="347"/>
    </location>
</feature>
<evidence type="ECO:0000256" key="2">
    <source>
        <dbReference type="ARBA" id="ARBA00022857"/>
    </source>
</evidence>
<accession>A0A165DBQ2</accession>
<dbReference type="SUPFAM" id="SSF51735">
    <property type="entry name" value="NAD(P)-binding Rossmann-fold domains"/>
    <property type="match status" value="1"/>
</dbReference>
<dbReference type="SUPFAM" id="SSF48179">
    <property type="entry name" value="6-phosphogluconate dehydrogenase C-terminal domain-like"/>
    <property type="match status" value="1"/>
</dbReference>
<evidence type="ECO:0000256" key="3">
    <source>
        <dbReference type="ARBA" id="ARBA00023002"/>
    </source>
</evidence>
<dbReference type="STRING" id="1314781.A0A165DBQ2"/>
<dbReference type="Pfam" id="PF02558">
    <property type="entry name" value="ApbA"/>
    <property type="match status" value="1"/>
</dbReference>
<dbReference type="GO" id="GO:0005739">
    <property type="term" value="C:mitochondrion"/>
    <property type="evidence" value="ECO:0007669"/>
    <property type="project" value="TreeGrafter"/>
</dbReference>
<organism evidence="6 7">
    <name type="scientific">Exidia glandulosa HHB12029</name>
    <dbReference type="NCBI Taxonomy" id="1314781"/>
    <lineage>
        <taxon>Eukaryota</taxon>
        <taxon>Fungi</taxon>
        <taxon>Dikarya</taxon>
        <taxon>Basidiomycota</taxon>
        <taxon>Agaricomycotina</taxon>
        <taxon>Agaricomycetes</taxon>
        <taxon>Auriculariales</taxon>
        <taxon>Exidiaceae</taxon>
        <taxon>Exidia</taxon>
    </lineage>
</organism>
<dbReference type="InterPro" id="IPR013332">
    <property type="entry name" value="KPR_N"/>
</dbReference>
<dbReference type="PANTHER" id="PTHR43765:SF2">
    <property type="entry name" value="2-DEHYDROPANTOATE 2-REDUCTASE"/>
    <property type="match status" value="1"/>
</dbReference>
<keyword evidence="3" id="KW-0560">Oxidoreductase</keyword>
<gene>
    <name evidence="6" type="ORF">EXIGLDRAFT_727568</name>
</gene>
<dbReference type="GO" id="GO:0008677">
    <property type="term" value="F:2-dehydropantoate 2-reductase activity"/>
    <property type="evidence" value="ECO:0007669"/>
    <property type="project" value="TreeGrafter"/>
</dbReference>
<dbReference type="GO" id="GO:0050661">
    <property type="term" value="F:NADP binding"/>
    <property type="evidence" value="ECO:0007669"/>
    <property type="project" value="TreeGrafter"/>
</dbReference>
<dbReference type="FunCoup" id="A0A165DBQ2">
    <property type="interactions" value="265"/>
</dbReference>
<feature type="domain" description="Ketopantoate reductase N-terminal" evidence="4">
    <location>
        <begin position="3"/>
        <end position="170"/>
    </location>
</feature>
<dbReference type="InterPro" id="IPR036291">
    <property type="entry name" value="NAD(P)-bd_dom_sf"/>
</dbReference>
<sequence length="357" mass="38161">MRIHVVGPGAIGSLLAFHLKRATTHSVVLIPRKKPQTLVDVSKRGTSIQIFSPGSSQVDVTSGLELEYPGDTQEPIDALVVTTKAQHAKRAIEKLAPRLSRLSTLFLLCNGLPSIIPAVTQDIFPRDTHPSFIVGHTSHGVHRVDAPVVQGSTVCHGTWKHAGMGRVVCAVWPDAEDTANKERQDSPSLMAMKSALQACRALDVAFIDYNDWQTTALAKLAVNCAVNAASALIGTTNASLLSPTAYPFLSAVLREVAAVFAAEAEAEGLDGHHDALAHEHLLKMTLDMIASTQNNISSTLADVRRVQAAAEPEPYTELAHMNGWISTLGRKHGIITPLNDALPALVETKCQALAKGL</sequence>
<dbReference type="Proteomes" id="UP000077266">
    <property type="component" value="Unassembled WGS sequence"/>
</dbReference>
<keyword evidence="2" id="KW-0521">NADP</keyword>
<name>A0A165DBQ2_EXIGL</name>
<evidence type="ECO:0000313" key="6">
    <source>
        <dbReference type="EMBL" id="KZV84178.1"/>
    </source>
</evidence>
<dbReference type="InterPro" id="IPR050838">
    <property type="entry name" value="Ketopantoate_reductase"/>
</dbReference>
<evidence type="ECO:0000256" key="1">
    <source>
        <dbReference type="ARBA" id="ARBA00007870"/>
    </source>
</evidence>
<proteinExistence type="inferred from homology"/>